<evidence type="ECO:0000313" key="1">
    <source>
        <dbReference type="EMBL" id="CZT13499.1"/>
    </source>
</evidence>
<gene>
    <name evidence="1" type="ORF">RAG0_16998</name>
</gene>
<accession>A0A1E1LUB4</accession>
<dbReference type="OrthoDB" id="3543862at2759"/>
<proteinExistence type="predicted"/>
<name>A0A1E1LUB4_9HELO</name>
<evidence type="ECO:0000313" key="2">
    <source>
        <dbReference type="Proteomes" id="UP000178912"/>
    </source>
</evidence>
<sequence length="304" mass="34041">MREPMLTAHFVQLPNPKRIKVVADNKDEVMGGASASESTGTISELLAGMRMNKHLAIYGCKFCGPHANCTLAHEKGYVYDPAVYGTEKNFDKMVREDQKEQFKDHNPEQVIAEMEKERLEEKAARQWASEKVGPFCCGNLKHVPRSDSAHLDEDKHEAIMTFAKHVVDGKGLGWINGSGVDKAEPYTDEQLKAIENVIRISRVGDDDNKATWIFHPTADPDDGADCYIMIHKVEGGMAFESTGPNGYLGFWCPEHKKKFRIGYSYKNMLGKKKTIASFMDDRLDKILKVGKMKPLVLGYGGPGW</sequence>
<dbReference type="AlphaFoldDB" id="A0A1E1LUB4"/>
<organism evidence="1 2">
    <name type="scientific">Rhynchosporium agropyri</name>
    <dbReference type="NCBI Taxonomy" id="914238"/>
    <lineage>
        <taxon>Eukaryota</taxon>
        <taxon>Fungi</taxon>
        <taxon>Dikarya</taxon>
        <taxon>Ascomycota</taxon>
        <taxon>Pezizomycotina</taxon>
        <taxon>Leotiomycetes</taxon>
        <taxon>Helotiales</taxon>
        <taxon>Ploettnerulaceae</taxon>
        <taxon>Rhynchosporium</taxon>
    </lineage>
</organism>
<keyword evidence="2" id="KW-1185">Reference proteome</keyword>
<protein>
    <submittedName>
        <fullName evidence="1">Uncharacterized protein</fullName>
    </submittedName>
</protein>
<dbReference type="Proteomes" id="UP000178912">
    <property type="component" value="Unassembled WGS sequence"/>
</dbReference>
<dbReference type="EMBL" id="FJUX01000195">
    <property type="protein sequence ID" value="CZT13499.1"/>
    <property type="molecule type" value="Genomic_DNA"/>
</dbReference>
<reference evidence="2" key="1">
    <citation type="submission" date="2016-03" db="EMBL/GenBank/DDBJ databases">
        <authorList>
            <person name="Guldener U."/>
        </authorList>
    </citation>
    <scope>NUCLEOTIDE SEQUENCE [LARGE SCALE GENOMIC DNA]</scope>
    <source>
        <strain evidence="2">04CH-RAC-A.6.1</strain>
    </source>
</reference>